<proteinExistence type="predicted"/>
<dbReference type="Proteomes" id="UP000267145">
    <property type="component" value="Unassembled WGS sequence"/>
</dbReference>
<dbReference type="InterPro" id="IPR053278">
    <property type="entry name" value="Pre-60S_factor_ECM1"/>
</dbReference>
<feature type="compositionally biased region" description="Low complexity" evidence="7">
    <location>
        <begin position="230"/>
        <end position="251"/>
    </location>
</feature>
<dbReference type="GeneID" id="39607651"/>
<feature type="region of interest" description="Disordered" evidence="7">
    <location>
        <begin position="196"/>
        <end position="260"/>
    </location>
</feature>
<evidence type="ECO:0000256" key="7">
    <source>
        <dbReference type="SAM" id="MobiDB-lite"/>
    </source>
</evidence>
<evidence type="ECO:0000256" key="2">
    <source>
        <dbReference type="ARBA" id="ARBA00004496"/>
    </source>
</evidence>
<gene>
    <name evidence="8" type="ORF">D7B24_003962</name>
</gene>
<feature type="compositionally biased region" description="Basic and acidic residues" evidence="7">
    <location>
        <begin position="87"/>
        <end position="99"/>
    </location>
</feature>
<evidence type="ECO:0000256" key="4">
    <source>
        <dbReference type="ARBA" id="ARBA00022490"/>
    </source>
</evidence>
<feature type="compositionally biased region" description="Basic and acidic residues" evidence="7">
    <location>
        <begin position="147"/>
        <end position="164"/>
    </location>
</feature>
<evidence type="ECO:0008006" key="10">
    <source>
        <dbReference type="Google" id="ProtNLM"/>
    </source>
</evidence>
<evidence type="ECO:0000313" key="8">
    <source>
        <dbReference type="EMBL" id="RNJ58873.1"/>
    </source>
</evidence>
<accession>A0A3M9YE86</accession>
<dbReference type="EMBL" id="RBVV01000022">
    <property type="protein sequence ID" value="RNJ58873.1"/>
    <property type="molecule type" value="Genomic_DNA"/>
</dbReference>
<evidence type="ECO:0000256" key="3">
    <source>
        <dbReference type="ARBA" id="ARBA00022448"/>
    </source>
</evidence>
<sequence length="260" mass="27641">MQRALFAVPSSSLAPRRDPGTGLRRNHNGETRHLKKGERYCCPHAVQASALPLPTVSSEAPLSPAEHGTQNTALTRRAAPSKHSRAARRETDVDIDTDKSLKNVKAPAESVDSRPAVLQAQHGAGITKKNKAGRKAVLSTKARRRAEKGADRAEAIMDRTANKKEKSRGHSKVIQGRAKNWEDVNKKSLDEVRRALMAAEDDSADEDEHAKDAAAAGEDKGAETDEEMDAAPVVAGKATAAAAAAAAAPAASDELDEEIL</sequence>
<feature type="compositionally biased region" description="Basic and acidic residues" evidence="7">
    <location>
        <begin position="208"/>
        <end position="223"/>
    </location>
</feature>
<feature type="region of interest" description="Disordered" evidence="7">
    <location>
        <begin position="52"/>
        <end position="99"/>
    </location>
</feature>
<evidence type="ECO:0000313" key="9">
    <source>
        <dbReference type="Proteomes" id="UP000267145"/>
    </source>
</evidence>
<dbReference type="GO" id="GO:0000055">
    <property type="term" value="P:ribosomal large subunit export from nucleus"/>
    <property type="evidence" value="ECO:0007669"/>
    <property type="project" value="TreeGrafter"/>
</dbReference>
<dbReference type="RefSeq" id="XP_028497031.1">
    <property type="nucleotide sequence ID" value="XM_028638144.1"/>
</dbReference>
<dbReference type="AlphaFoldDB" id="A0A3M9YE86"/>
<keyword evidence="6" id="KW-0539">Nucleus</keyword>
<comment type="subcellular location">
    <subcellularLocation>
        <location evidence="2">Cytoplasm</location>
    </subcellularLocation>
    <subcellularLocation>
        <location evidence="1">Nucleus</location>
    </subcellularLocation>
</comment>
<dbReference type="GO" id="GO:0005730">
    <property type="term" value="C:nucleolus"/>
    <property type="evidence" value="ECO:0007669"/>
    <property type="project" value="TreeGrafter"/>
</dbReference>
<feature type="region of interest" description="Disordered" evidence="7">
    <location>
        <begin position="1"/>
        <end position="32"/>
    </location>
</feature>
<name>A0A3M9YE86_9PEZI</name>
<comment type="caution">
    <text evidence="8">The sequence shown here is derived from an EMBL/GenBank/DDBJ whole genome shotgun (WGS) entry which is preliminary data.</text>
</comment>
<keyword evidence="5" id="KW-0690">Ribosome biogenesis</keyword>
<evidence type="ECO:0000256" key="1">
    <source>
        <dbReference type="ARBA" id="ARBA00004123"/>
    </source>
</evidence>
<keyword evidence="9" id="KW-1185">Reference proteome</keyword>
<dbReference type="PANTHER" id="PTHR28280:SF1">
    <property type="entry name" value="SHUTTLING PRE-60S FACTOR ECM1"/>
    <property type="match status" value="1"/>
</dbReference>
<organism evidence="8 9">
    <name type="scientific">Verticillium nonalfalfae</name>
    <dbReference type="NCBI Taxonomy" id="1051616"/>
    <lineage>
        <taxon>Eukaryota</taxon>
        <taxon>Fungi</taxon>
        <taxon>Dikarya</taxon>
        <taxon>Ascomycota</taxon>
        <taxon>Pezizomycotina</taxon>
        <taxon>Sordariomycetes</taxon>
        <taxon>Hypocreomycetidae</taxon>
        <taxon>Glomerellales</taxon>
        <taxon>Plectosphaerellaceae</taxon>
        <taxon>Verticillium</taxon>
    </lineage>
</organism>
<protein>
    <recommendedName>
        <fullName evidence="10">Alb1-domain-containing protein</fullName>
    </recommendedName>
</protein>
<dbReference type="PANTHER" id="PTHR28280">
    <property type="entry name" value="SHUTTLING PRE-60S FACTOR ECM1"/>
    <property type="match status" value="1"/>
</dbReference>
<feature type="region of interest" description="Disordered" evidence="7">
    <location>
        <begin position="121"/>
        <end position="179"/>
    </location>
</feature>
<dbReference type="GO" id="GO:0030687">
    <property type="term" value="C:preribosome, large subunit precursor"/>
    <property type="evidence" value="ECO:0007669"/>
    <property type="project" value="TreeGrafter"/>
</dbReference>
<dbReference type="GO" id="GO:0005737">
    <property type="term" value="C:cytoplasm"/>
    <property type="evidence" value="ECO:0007669"/>
    <property type="project" value="UniProtKB-SubCell"/>
</dbReference>
<keyword evidence="3" id="KW-0813">Transport</keyword>
<keyword evidence="4" id="KW-0963">Cytoplasm</keyword>
<evidence type="ECO:0000256" key="5">
    <source>
        <dbReference type="ARBA" id="ARBA00022517"/>
    </source>
</evidence>
<dbReference type="Pfam" id="PF09135">
    <property type="entry name" value="Alb1"/>
    <property type="match status" value="1"/>
</dbReference>
<dbReference type="InterPro" id="IPR022784">
    <property type="entry name" value="Ribosome_bgen_Alb1"/>
</dbReference>
<evidence type="ECO:0000256" key="6">
    <source>
        <dbReference type="ARBA" id="ARBA00023242"/>
    </source>
</evidence>
<reference evidence="8 9" key="1">
    <citation type="submission" date="2018-10" db="EMBL/GenBank/DDBJ databases">
        <title>Genome sequence of Verticillium nonalfalfae VnAa140.</title>
        <authorList>
            <person name="Stajich J.E."/>
            <person name="Kasson M.T."/>
        </authorList>
    </citation>
    <scope>NUCLEOTIDE SEQUENCE [LARGE SCALE GENOMIC DNA]</scope>
    <source>
        <strain evidence="8 9">VnAa140</strain>
    </source>
</reference>